<feature type="transmembrane region" description="Helical" evidence="1">
    <location>
        <begin position="60"/>
        <end position="79"/>
    </location>
</feature>
<dbReference type="Proteomes" id="UP000192940">
    <property type="component" value="Chromosome I"/>
</dbReference>
<keyword evidence="1" id="KW-1133">Transmembrane helix</keyword>
<keyword evidence="1" id="KW-0812">Transmembrane</keyword>
<dbReference type="InterPro" id="IPR010288">
    <property type="entry name" value="EcsB_ABC"/>
</dbReference>
<evidence type="ECO:0000313" key="3">
    <source>
        <dbReference type="Proteomes" id="UP000192940"/>
    </source>
</evidence>
<feature type="transmembrane region" description="Helical" evidence="1">
    <location>
        <begin position="133"/>
        <end position="153"/>
    </location>
</feature>
<evidence type="ECO:0000256" key="1">
    <source>
        <dbReference type="SAM" id="Phobius"/>
    </source>
</evidence>
<evidence type="ECO:0000313" key="2">
    <source>
        <dbReference type="EMBL" id="SMF72250.1"/>
    </source>
</evidence>
<protein>
    <submittedName>
        <fullName evidence="2">ABC-2 type transport system permease protein</fullName>
    </submittedName>
</protein>
<dbReference type="GO" id="GO:0016020">
    <property type="term" value="C:membrane"/>
    <property type="evidence" value="ECO:0007669"/>
    <property type="project" value="InterPro"/>
</dbReference>
<sequence>MNLRELYAKRRSQFWGEVLPYLGYVIQSGVAVVFLFVLIAFSAWYTSLVQNIPPEFPTRWIMLAVLFPLTVNSSVRTYLQHADTVFLLPQESRMNQYFSKGWVGGSIYKIAGMILVVLTLWPLYIRSDLFHKPLMATILVLIGLKLLSSYGSWKELSMTSRGSAAAYRALRWAVIGLTIASWLWYPSLRSLIFIILIGAAYFASLTIPAKHSVAWERLIQVEKRQAGRVMMVLSWFVNVPQREQRVYARKWLSRSGRGIPWRKDTAYRYLLVKSLVRSDIFGILIRVGVLGALLVWWTRDSFASSAVYLVSLMIAGLQLSSLRKLHHESFWLHVYPLPEGTRRVNEVKLVFQVQLLWAVLMWLPLLASLTITPGLVLGTGVCGVMVVILFRFAAMRRGRKEDEDDDL</sequence>
<dbReference type="RefSeq" id="WP_208917881.1">
    <property type="nucleotide sequence ID" value="NZ_LT840184.1"/>
</dbReference>
<keyword evidence="3" id="KW-1185">Reference proteome</keyword>
<reference evidence="2 3" key="1">
    <citation type="submission" date="2017-04" db="EMBL/GenBank/DDBJ databases">
        <authorList>
            <person name="Afonso C.L."/>
            <person name="Miller P.J."/>
            <person name="Scott M.A."/>
            <person name="Spackman E."/>
            <person name="Goraichik I."/>
            <person name="Dimitrov K.M."/>
            <person name="Suarez D.L."/>
            <person name="Swayne D.E."/>
        </authorList>
    </citation>
    <scope>NUCLEOTIDE SEQUENCE [LARGE SCALE GENOMIC DNA]</scope>
    <source>
        <strain evidence="2 3">N3/975</strain>
    </source>
</reference>
<gene>
    <name evidence="2" type="ORF">SAMN05661091_0825</name>
</gene>
<feature type="transmembrane region" description="Helical" evidence="1">
    <location>
        <begin position="21"/>
        <end position="45"/>
    </location>
</feature>
<feature type="transmembrane region" description="Helical" evidence="1">
    <location>
        <begin position="165"/>
        <end position="185"/>
    </location>
</feature>
<dbReference type="AlphaFoldDB" id="A0A1X7GN40"/>
<keyword evidence="1" id="KW-0472">Membrane</keyword>
<feature type="transmembrane region" description="Helical" evidence="1">
    <location>
        <begin position="280"/>
        <end position="297"/>
    </location>
</feature>
<accession>A0A1X7GN40</accession>
<feature type="transmembrane region" description="Helical" evidence="1">
    <location>
        <begin position="375"/>
        <end position="394"/>
    </location>
</feature>
<proteinExistence type="predicted"/>
<dbReference type="EMBL" id="LT840184">
    <property type="protein sequence ID" value="SMF72250.1"/>
    <property type="molecule type" value="Genomic_DNA"/>
</dbReference>
<dbReference type="STRING" id="1313296.SAMN05661091_0825"/>
<feature type="transmembrane region" description="Helical" evidence="1">
    <location>
        <begin position="100"/>
        <end position="121"/>
    </location>
</feature>
<feature type="transmembrane region" description="Helical" evidence="1">
    <location>
        <begin position="191"/>
        <end position="209"/>
    </location>
</feature>
<name>A0A1X7GN40_9BACL</name>
<organism evidence="2 3">
    <name type="scientific">Paenibacillus uliginis N3/975</name>
    <dbReference type="NCBI Taxonomy" id="1313296"/>
    <lineage>
        <taxon>Bacteria</taxon>
        <taxon>Bacillati</taxon>
        <taxon>Bacillota</taxon>
        <taxon>Bacilli</taxon>
        <taxon>Bacillales</taxon>
        <taxon>Paenibacillaceae</taxon>
        <taxon>Paenibacillus</taxon>
    </lineage>
</organism>
<dbReference type="Pfam" id="PF05975">
    <property type="entry name" value="EcsB"/>
    <property type="match status" value="1"/>
</dbReference>
<dbReference type="PIRSF" id="PIRSF037259">
    <property type="entry name" value="EcsB_ABC"/>
    <property type="match status" value="1"/>
</dbReference>